<dbReference type="RefSeq" id="WP_078347179.1">
    <property type="nucleotide sequence ID" value="NZ_MBTF01000004.1"/>
</dbReference>
<sequence length="336" mass="38668">MYKTYHIRWCITLCFIILVSSLLLRQVNPVEIAAWEYISFLFRLFSTTFVCWLIHGYFLLHNMPAINKFKVVVSNLAAMAAVSVMAEFFTRYLPEMHFHDAPTSPNPLANLLVHIMRAFFLSIICYVVFYSVNTNAALQQSKIENQLLEQAHLRAQLLSLQQQISPHFMFNSLSTLKTIATDQPTKNYIVQLASVYRYVLNFNEHYLTNLQNELNFIRSYLYILGQRFEEALQVTITIPDEHLQYQIPPLSLQLLVENAVKHNTVSPDQPLHITITTTNAPSLIVENNFQPKKTPEEGTGTGLKNIKERYRLLMNKPIEVENTGGKFSVTLPLLAK</sequence>
<keyword evidence="1" id="KW-0472">Membrane</keyword>
<evidence type="ECO:0000313" key="4">
    <source>
        <dbReference type="Proteomes" id="UP000189739"/>
    </source>
</evidence>
<keyword evidence="1" id="KW-0812">Transmembrane</keyword>
<accession>A0A1S9PIV2</accession>
<comment type="caution">
    <text evidence="3">The sequence shown here is derived from an EMBL/GenBank/DDBJ whole genome shotgun (WGS) entry which is preliminary data.</text>
</comment>
<dbReference type="PANTHER" id="PTHR34220:SF7">
    <property type="entry name" value="SENSOR HISTIDINE KINASE YPDA"/>
    <property type="match status" value="1"/>
</dbReference>
<feature type="transmembrane region" description="Helical" evidence="1">
    <location>
        <begin position="37"/>
        <end position="60"/>
    </location>
</feature>
<dbReference type="Proteomes" id="UP000189739">
    <property type="component" value="Unassembled WGS sequence"/>
</dbReference>
<feature type="transmembrane region" description="Helical" evidence="1">
    <location>
        <begin position="111"/>
        <end position="132"/>
    </location>
</feature>
<evidence type="ECO:0000259" key="2">
    <source>
        <dbReference type="Pfam" id="PF06580"/>
    </source>
</evidence>
<dbReference type="Gene3D" id="3.30.565.10">
    <property type="entry name" value="Histidine kinase-like ATPase, C-terminal domain"/>
    <property type="match status" value="1"/>
</dbReference>
<organism evidence="3 4">
    <name type="scientific">Mucilaginibacter pedocola</name>
    <dbReference type="NCBI Taxonomy" id="1792845"/>
    <lineage>
        <taxon>Bacteria</taxon>
        <taxon>Pseudomonadati</taxon>
        <taxon>Bacteroidota</taxon>
        <taxon>Sphingobacteriia</taxon>
        <taxon>Sphingobacteriales</taxon>
        <taxon>Sphingobacteriaceae</taxon>
        <taxon>Mucilaginibacter</taxon>
    </lineage>
</organism>
<proteinExistence type="predicted"/>
<dbReference type="PANTHER" id="PTHR34220">
    <property type="entry name" value="SENSOR HISTIDINE KINASE YPDA"/>
    <property type="match status" value="1"/>
</dbReference>
<dbReference type="EMBL" id="MBTF01000004">
    <property type="protein sequence ID" value="OOQ60859.1"/>
    <property type="molecule type" value="Genomic_DNA"/>
</dbReference>
<gene>
    <name evidence="3" type="ORF">BC343_23120</name>
</gene>
<name>A0A1S9PIV2_9SPHI</name>
<dbReference type="GO" id="GO:0016020">
    <property type="term" value="C:membrane"/>
    <property type="evidence" value="ECO:0007669"/>
    <property type="project" value="InterPro"/>
</dbReference>
<evidence type="ECO:0000313" key="3">
    <source>
        <dbReference type="EMBL" id="OOQ60859.1"/>
    </source>
</evidence>
<dbReference type="InterPro" id="IPR010559">
    <property type="entry name" value="Sig_transdc_His_kin_internal"/>
</dbReference>
<feature type="transmembrane region" description="Helical" evidence="1">
    <location>
        <begin position="7"/>
        <end position="25"/>
    </location>
</feature>
<feature type="transmembrane region" description="Helical" evidence="1">
    <location>
        <begin position="72"/>
        <end position="91"/>
    </location>
</feature>
<dbReference type="Pfam" id="PF06580">
    <property type="entry name" value="His_kinase"/>
    <property type="match status" value="1"/>
</dbReference>
<dbReference type="SUPFAM" id="SSF55874">
    <property type="entry name" value="ATPase domain of HSP90 chaperone/DNA topoisomerase II/histidine kinase"/>
    <property type="match status" value="1"/>
</dbReference>
<keyword evidence="1" id="KW-1133">Transmembrane helix</keyword>
<protein>
    <submittedName>
        <fullName evidence="3">Histidine kinase</fullName>
    </submittedName>
</protein>
<dbReference type="GO" id="GO:0000155">
    <property type="term" value="F:phosphorelay sensor kinase activity"/>
    <property type="evidence" value="ECO:0007669"/>
    <property type="project" value="InterPro"/>
</dbReference>
<keyword evidence="4" id="KW-1185">Reference proteome</keyword>
<dbReference type="InterPro" id="IPR036890">
    <property type="entry name" value="HATPase_C_sf"/>
</dbReference>
<dbReference type="STRING" id="1792845.BC343_23120"/>
<evidence type="ECO:0000256" key="1">
    <source>
        <dbReference type="SAM" id="Phobius"/>
    </source>
</evidence>
<reference evidence="3 4" key="1">
    <citation type="submission" date="2016-07" db="EMBL/GenBank/DDBJ databases">
        <title>Genomic analysis of zinc-resistant bacterium Mucilaginibacter pedocola TBZ30.</title>
        <authorList>
            <person name="Huang J."/>
            <person name="Tang J."/>
        </authorList>
    </citation>
    <scope>NUCLEOTIDE SEQUENCE [LARGE SCALE GENOMIC DNA]</scope>
    <source>
        <strain evidence="3 4">TBZ30</strain>
    </source>
</reference>
<keyword evidence="3" id="KW-0808">Transferase</keyword>
<dbReference type="OrthoDB" id="9809908at2"/>
<dbReference type="AlphaFoldDB" id="A0A1S9PIV2"/>
<keyword evidence="3" id="KW-0418">Kinase</keyword>
<feature type="domain" description="Signal transduction histidine kinase internal region" evidence="2">
    <location>
        <begin position="155"/>
        <end position="231"/>
    </location>
</feature>
<dbReference type="InterPro" id="IPR050640">
    <property type="entry name" value="Bact_2-comp_sensor_kinase"/>
</dbReference>